<proteinExistence type="predicted"/>
<dbReference type="Pfam" id="PF02661">
    <property type="entry name" value="Fic"/>
    <property type="match status" value="1"/>
</dbReference>
<dbReference type="Gene3D" id="1.20.120.1870">
    <property type="entry name" value="Fic/DOC protein, Fido domain"/>
    <property type="match status" value="1"/>
</dbReference>
<sequence>MIRYLTLDDLLRFMESALGEEPQVRDFGLLEAALARPAATVFGRDAYPTLPLKAAALLHSLCRNHALIDGNKRLAWAATAVFLVINGCRPRVDQDAVFDLVVAVASGELDEIGAIADRLDALLDPSPGAGP</sequence>
<reference evidence="2 3" key="1">
    <citation type="submission" date="2023-06" db="EMBL/GenBank/DDBJ databases">
        <title>Actinomycetospora Odt1-22.</title>
        <authorList>
            <person name="Supong K."/>
        </authorList>
    </citation>
    <scope>NUCLEOTIDE SEQUENCE [LARGE SCALE GENOMIC DNA]</scope>
    <source>
        <strain evidence="2 3">Odt1-22</strain>
    </source>
</reference>
<dbReference type="InterPro" id="IPR006440">
    <property type="entry name" value="Doc"/>
</dbReference>
<evidence type="ECO:0000313" key="2">
    <source>
        <dbReference type="EMBL" id="MDL5158900.1"/>
    </source>
</evidence>
<dbReference type="PANTHER" id="PTHR39426:SF1">
    <property type="entry name" value="HOMOLOGY TO DEATH-ON-CURING PROTEIN OF PHAGE P1"/>
    <property type="match status" value="1"/>
</dbReference>
<comment type="caution">
    <text evidence="2">The sequence shown here is derived from an EMBL/GenBank/DDBJ whole genome shotgun (WGS) entry which is preliminary data.</text>
</comment>
<organism evidence="2 3">
    <name type="scientific">Actinomycetospora termitidis</name>
    <dbReference type="NCBI Taxonomy" id="3053470"/>
    <lineage>
        <taxon>Bacteria</taxon>
        <taxon>Bacillati</taxon>
        <taxon>Actinomycetota</taxon>
        <taxon>Actinomycetes</taxon>
        <taxon>Pseudonocardiales</taxon>
        <taxon>Pseudonocardiaceae</taxon>
        <taxon>Actinomycetospora</taxon>
    </lineage>
</organism>
<feature type="domain" description="Fido" evidence="1">
    <location>
        <begin position="5"/>
        <end position="121"/>
    </location>
</feature>
<dbReference type="RefSeq" id="WP_286055461.1">
    <property type="nucleotide sequence ID" value="NZ_JASVWF010000006.1"/>
</dbReference>
<keyword evidence="3" id="KW-1185">Reference proteome</keyword>
<evidence type="ECO:0000313" key="3">
    <source>
        <dbReference type="Proteomes" id="UP001231924"/>
    </source>
</evidence>
<dbReference type="EMBL" id="JASVWF010000006">
    <property type="protein sequence ID" value="MDL5158900.1"/>
    <property type="molecule type" value="Genomic_DNA"/>
</dbReference>
<dbReference type="InterPro" id="IPR003812">
    <property type="entry name" value="Fido"/>
</dbReference>
<gene>
    <name evidence="2" type="ORF">QRT03_23230</name>
</gene>
<dbReference type="PROSITE" id="PS51459">
    <property type="entry name" value="FIDO"/>
    <property type="match status" value="1"/>
</dbReference>
<dbReference type="InterPro" id="IPR053737">
    <property type="entry name" value="Type_II_TA_Toxin"/>
</dbReference>
<protein>
    <submittedName>
        <fullName evidence="2">Fic family protein</fullName>
    </submittedName>
</protein>
<accession>A0ABT7ME07</accession>
<dbReference type="Proteomes" id="UP001231924">
    <property type="component" value="Unassembled WGS sequence"/>
</dbReference>
<evidence type="ECO:0000259" key="1">
    <source>
        <dbReference type="PROSITE" id="PS51459"/>
    </source>
</evidence>
<dbReference type="PANTHER" id="PTHR39426">
    <property type="entry name" value="HOMOLOGY TO DEATH-ON-CURING PROTEIN OF PHAGE P1"/>
    <property type="match status" value="1"/>
</dbReference>
<name>A0ABT7ME07_9PSEU</name>